<comment type="caution">
    <text evidence="1">The sequence shown here is derived from an EMBL/GenBank/DDBJ whole genome shotgun (WGS) entry which is preliminary data.</text>
</comment>
<dbReference type="AlphaFoldDB" id="A0A7X0EZR6"/>
<dbReference type="EMBL" id="JACHJB010000002">
    <property type="protein sequence ID" value="MBB6347001.1"/>
    <property type="molecule type" value="Genomic_DNA"/>
</dbReference>
<proteinExistence type="predicted"/>
<accession>A0A7X0EZR6</accession>
<evidence type="ECO:0000313" key="1">
    <source>
        <dbReference type="EMBL" id="MBB6347001.1"/>
    </source>
</evidence>
<gene>
    <name evidence="1" type="ORF">FHU36_003546</name>
</gene>
<protein>
    <submittedName>
        <fullName evidence="1">Uncharacterized protein</fullName>
    </submittedName>
</protein>
<evidence type="ECO:0000313" key="2">
    <source>
        <dbReference type="Proteomes" id="UP000583800"/>
    </source>
</evidence>
<name>A0A7X0EZR6_9ACTN</name>
<organism evidence="1 2">
    <name type="scientific">Nonomuraea muscovyensis</name>
    <dbReference type="NCBI Taxonomy" id="1124761"/>
    <lineage>
        <taxon>Bacteria</taxon>
        <taxon>Bacillati</taxon>
        <taxon>Actinomycetota</taxon>
        <taxon>Actinomycetes</taxon>
        <taxon>Streptosporangiales</taxon>
        <taxon>Streptosporangiaceae</taxon>
        <taxon>Nonomuraea</taxon>
    </lineage>
</organism>
<dbReference type="Proteomes" id="UP000583800">
    <property type="component" value="Unassembled WGS sequence"/>
</dbReference>
<reference evidence="1 2" key="1">
    <citation type="submission" date="2020-08" db="EMBL/GenBank/DDBJ databases">
        <title>Sequencing the genomes of 1000 actinobacteria strains.</title>
        <authorList>
            <person name="Klenk H.-P."/>
        </authorList>
    </citation>
    <scope>NUCLEOTIDE SEQUENCE [LARGE SCALE GENOMIC DNA]</scope>
    <source>
        <strain evidence="1 2">DSM 45913</strain>
    </source>
</reference>
<keyword evidence="2" id="KW-1185">Reference proteome</keyword>
<sequence>MSSCAEHSASSSVAAPEQADGLVDGVVDLGKAVLDIA</sequence>